<keyword evidence="3" id="KW-1133">Transmembrane helix</keyword>
<keyword evidence="3" id="KW-0812">Transmembrane</keyword>
<dbReference type="eggNOG" id="ENOG502QWK4">
    <property type="taxonomic scope" value="Eukaryota"/>
</dbReference>
<evidence type="ECO:0000313" key="5">
    <source>
        <dbReference type="EMBL" id="KTB28084.1"/>
    </source>
</evidence>
<gene>
    <name evidence="5" type="ORF">WG66_19349</name>
</gene>
<evidence type="ECO:0000256" key="3">
    <source>
        <dbReference type="SAM" id="Phobius"/>
    </source>
</evidence>
<dbReference type="AlphaFoldDB" id="A0A0W0EVI6"/>
<comment type="caution">
    <text evidence="5">The sequence shown here is derived from an EMBL/GenBank/DDBJ whole genome shotgun (WGS) entry which is preliminary data.</text>
</comment>
<accession>A0A0W0EVI6</accession>
<dbReference type="InterPro" id="IPR027417">
    <property type="entry name" value="P-loop_NTPase"/>
</dbReference>
<keyword evidence="1" id="KW-0677">Repeat</keyword>
<proteinExistence type="predicted"/>
<dbReference type="PANTHER" id="PTHR10039:SF17">
    <property type="entry name" value="FUNGAL STAND N-TERMINAL GOODBYE DOMAIN-CONTAINING PROTEIN-RELATED"/>
    <property type="match status" value="1"/>
</dbReference>
<name>A0A0W0EVI6_MONRR</name>
<dbReference type="PANTHER" id="PTHR10039">
    <property type="entry name" value="AMELOGENIN"/>
    <property type="match status" value="1"/>
</dbReference>
<evidence type="ECO:0000256" key="2">
    <source>
        <dbReference type="SAM" id="MobiDB-lite"/>
    </source>
</evidence>
<dbReference type="Proteomes" id="UP000054988">
    <property type="component" value="Unassembled WGS sequence"/>
</dbReference>
<feature type="transmembrane region" description="Helical" evidence="3">
    <location>
        <begin position="912"/>
        <end position="932"/>
    </location>
</feature>
<protein>
    <recommendedName>
        <fullName evidence="4">Nephrocystin 3-like N-terminal domain-containing protein</fullName>
    </recommendedName>
</protein>
<organism evidence="5 6">
    <name type="scientific">Moniliophthora roreri</name>
    <name type="common">Frosty pod rot fungus</name>
    <name type="synonym">Monilia roreri</name>
    <dbReference type="NCBI Taxonomy" id="221103"/>
    <lineage>
        <taxon>Eukaryota</taxon>
        <taxon>Fungi</taxon>
        <taxon>Dikarya</taxon>
        <taxon>Basidiomycota</taxon>
        <taxon>Agaricomycotina</taxon>
        <taxon>Agaricomycetes</taxon>
        <taxon>Agaricomycetidae</taxon>
        <taxon>Agaricales</taxon>
        <taxon>Marasmiineae</taxon>
        <taxon>Marasmiaceae</taxon>
        <taxon>Moniliophthora</taxon>
    </lineage>
</organism>
<dbReference type="EMBL" id="LATX01002504">
    <property type="protein sequence ID" value="KTB28084.1"/>
    <property type="molecule type" value="Genomic_DNA"/>
</dbReference>
<feature type="region of interest" description="Disordered" evidence="2">
    <location>
        <begin position="772"/>
        <end position="796"/>
    </location>
</feature>
<dbReference type="Pfam" id="PF24883">
    <property type="entry name" value="NPHP3_N"/>
    <property type="match status" value="1"/>
</dbReference>
<evidence type="ECO:0000256" key="1">
    <source>
        <dbReference type="ARBA" id="ARBA00022737"/>
    </source>
</evidence>
<dbReference type="SUPFAM" id="SSF52540">
    <property type="entry name" value="P-loop containing nucleoside triphosphate hydrolases"/>
    <property type="match status" value="1"/>
</dbReference>
<reference evidence="5 6" key="1">
    <citation type="submission" date="2015-12" db="EMBL/GenBank/DDBJ databases">
        <title>Draft genome sequence of Moniliophthora roreri, the causal agent of frosty pod rot of cacao.</title>
        <authorList>
            <person name="Aime M.C."/>
            <person name="Diaz-Valderrama J.R."/>
            <person name="Kijpornyongpan T."/>
            <person name="Phillips-Mora W."/>
        </authorList>
    </citation>
    <scope>NUCLEOTIDE SEQUENCE [LARGE SCALE GENOMIC DNA]</scope>
    <source>
        <strain evidence="5 6">MCA 2952</strain>
    </source>
</reference>
<evidence type="ECO:0000259" key="4">
    <source>
        <dbReference type="Pfam" id="PF24883"/>
    </source>
</evidence>
<feature type="compositionally biased region" description="Polar residues" evidence="2">
    <location>
        <begin position="773"/>
        <end position="796"/>
    </location>
</feature>
<sequence>MAFNSPSGVKIRGGAHNVVHGDQNSASTTIYNFSSAGDTSILQSLAARAAESAGYNAEQRSPPPRCHPNTRVTVLDRLSRWIEGNSKTTLVYWLHGSAGVGKSAIAQKLSEDYATTRLAAAFFFSRNDGTRDRLDRFVATIAYQFCTSNSFRDVVGPLIIEAIRADPNIFHTTFENQFRKLLLEPFAKLKPAQRQQLPNLIVIDGLDECAVPGSQERLLRFISDTISFSTEPFPFILLVCSRPEPHIRDGFHLASFTSRLECLPISDTTIRFLGHKSESDCDIERFLSHEFALLRKKHRAALREEDESWPGPDAMRALVWRASGQFIFAVTVIKYIDTRDDLPQDRLKTILMIQSEDIPDSPYPELDLLYRQILSTCSNWDKTRLVLRILVTKSLPNTGLYPIPPRSTFIKGILKLRAGEVETLLSRLHSVLRIPDDESSNIHILHASFTEFLLDRFRSGEFWTPRMPRTEYCDLIAVFLLDTLSCLATSYPPYCFSFATAYESWQKRLGEEDDLTVFSVRYWSDYCVKVLSPSADLLAGLNKFDPYPVAAMLLCRSPENMSSWTSRWAQAMVWAQSLEGAPQAFISRLEYFFSGFRIGLAPTSPVQTSSYLESFLFRPDDGTDGPIQEWPHVPFGRLGSHRNFLPLVLPTTTDASAILPEHWVVANVPTKRNDLFFRINPARNIEILRKHWVVMSCIAKSNQPECDSPEAARRRLEPLDIEDLNAKKMNNSDDTIPQKSAIEARAPDTSPSGCNKAIRGQIAHDYIDDTDAEPQTATQGSAKSTPQADVVSSSTRCQKTKVQGSLYTSEILQPQPSRYPRFGADIRNAFESDVELVDTPVPPCSQEENIRIQNNRIADGFPQFPEMIITNTRKVTQVATEFVPDEVQDTLYTVAARAPAQHDDITNALPSGMLWAGVLVLLCFTNWMLAALGV</sequence>
<keyword evidence="3" id="KW-0472">Membrane</keyword>
<feature type="domain" description="Nephrocystin 3-like N-terminal" evidence="4">
    <location>
        <begin position="78"/>
        <end position="242"/>
    </location>
</feature>
<dbReference type="Gene3D" id="3.40.50.300">
    <property type="entry name" value="P-loop containing nucleotide triphosphate hydrolases"/>
    <property type="match status" value="1"/>
</dbReference>
<evidence type="ECO:0000313" key="6">
    <source>
        <dbReference type="Proteomes" id="UP000054988"/>
    </source>
</evidence>
<dbReference type="InterPro" id="IPR056884">
    <property type="entry name" value="NPHP3-like_N"/>
</dbReference>